<name>A0A1U7PXA1_9FLAO</name>
<dbReference type="OrthoDB" id="395856at2"/>
<reference evidence="3" key="1">
    <citation type="submission" date="2016-10" db="EMBL/GenBank/DDBJ databases">
        <authorList>
            <person name="Varghese N."/>
            <person name="Submissions S."/>
        </authorList>
    </citation>
    <scope>NUCLEOTIDE SEQUENCE [LARGE SCALE GENOMIC DNA]</scope>
    <source>
        <strain evidence="3">DSM 19482</strain>
    </source>
</reference>
<keyword evidence="1" id="KW-0732">Signal</keyword>
<organism evidence="2 3">
    <name type="scientific">Epilithonimonas bovis DSM 19482</name>
    <dbReference type="NCBI Taxonomy" id="1121284"/>
    <lineage>
        <taxon>Bacteria</taxon>
        <taxon>Pseudomonadati</taxon>
        <taxon>Bacteroidota</taxon>
        <taxon>Flavobacteriia</taxon>
        <taxon>Flavobacteriales</taxon>
        <taxon>Weeksellaceae</taxon>
        <taxon>Chryseobacterium group</taxon>
        <taxon>Epilithonimonas</taxon>
    </lineage>
</organism>
<dbReference type="SFLD" id="SFLDS00003">
    <property type="entry name" value="Haloacid_Dehalogenase"/>
    <property type="match status" value="1"/>
</dbReference>
<dbReference type="InterPro" id="IPR023214">
    <property type="entry name" value="HAD_sf"/>
</dbReference>
<dbReference type="AlphaFoldDB" id="A0A1U7PXA1"/>
<dbReference type="PROSITE" id="PS51257">
    <property type="entry name" value="PROKAR_LIPOPROTEIN"/>
    <property type="match status" value="1"/>
</dbReference>
<gene>
    <name evidence="2" type="ORF">SAMN05660493_01121</name>
</gene>
<dbReference type="PANTHER" id="PTHR31284:SF10">
    <property type="entry name" value="ACID PHOSPHATASE-LIKE PROTEIN"/>
    <property type="match status" value="1"/>
</dbReference>
<dbReference type="STRING" id="1121284.SAMN05660493_01121"/>
<dbReference type="CDD" id="cd07534">
    <property type="entry name" value="HAD_CAP"/>
    <property type="match status" value="1"/>
</dbReference>
<dbReference type="Pfam" id="PF03767">
    <property type="entry name" value="Acid_phosphat_B"/>
    <property type="match status" value="1"/>
</dbReference>
<dbReference type="Gene3D" id="3.40.50.1000">
    <property type="entry name" value="HAD superfamily/HAD-like"/>
    <property type="match status" value="1"/>
</dbReference>
<protein>
    <submittedName>
        <fullName evidence="2">5'-nucleotidase, lipoprotein e(P4) family</fullName>
    </submittedName>
</protein>
<accession>A0A1U7PXA1</accession>
<dbReference type="SUPFAM" id="SSF56784">
    <property type="entry name" value="HAD-like"/>
    <property type="match status" value="1"/>
</dbReference>
<dbReference type="SFLD" id="SFLDG01125">
    <property type="entry name" value="C1.1:_Acid_Phosphatase_Like"/>
    <property type="match status" value="1"/>
</dbReference>
<dbReference type="GO" id="GO:0009279">
    <property type="term" value="C:cell outer membrane"/>
    <property type="evidence" value="ECO:0007669"/>
    <property type="project" value="InterPro"/>
</dbReference>
<dbReference type="InterPro" id="IPR005519">
    <property type="entry name" value="Acid_phosphat_B-like"/>
</dbReference>
<proteinExistence type="predicted"/>
<sequence>MNYIKSIALLGIVTVYSCTSQQNIQNTAEKNNQLTVGGKLFTSFFQQKAAEYKALCFQAYNIATLRLDENLNNNTDKRPKAVITDIDETVLDNSPYAVHQSLLGKDYDADSWRDWTSRAIADTVAGAPKFFKYAASKNVEVFYVSNRDEKERTGTLANLKKFGLPYADDSHLILRTTASSKEERRQKLESSYHILLYIGDNLADFSNLFDHKTEAERTANTQKLASEFGKKFIVLPNPNYGDWESALYQYNYKLSPAQKEAAIKAELKNY</sequence>
<evidence type="ECO:0000256" key="1">
    <source>
        <dbReference type="ARBA" id="ARBA00022729"/>
    </source>
</evidence>
<evidence type="ECO:0000313" key="2">
    <source>
        <dbReference type="EMBL" id="SIT96441.1"/>
    </source>
</evidence>
<dbReference type="InterPro" id="IPR036412">
    <property type="entry name" value="HAD-like_sf"/>
</dbReference>
<dbReference type="PIRSF" id="PIRSF019271">
    <property type="entry name" value="Acid_Ptase_C"/>
    <property type="match status" value="1"/>
</dbReference>
<dbReference type="NCBIfam" id="TIGR01533">
    <property type="entry name" value="lipo_e_P4"/>
    <property type="match status" value="1"/>
</dbReference>
<dbReference type="InterPro" id="IPR006423">
    <property type="entry name" value="Lipo_e_P4"/>
</dbReference>
<keyword evidence="2" id="KW-0449">Lipoprotein</keyword>
<dbReference type="EMBL" id="FTPU01000009">
    <property type="protein sequence ID" value="SIT96441.1"/>
    <property type="molecule type" value="Genomic_DNA"/>
</dbReference>
<dbReference type="PANTHER" id="PTHR31284">
    <property type="entry name" value="ACID PHOSPHATASE-LIKE PROTEIN"/>
    <property type="match status" value="1"/>
</dbReference>
<dbReference type="Proteomes" id="UP000187261">
    <property type="component" value="Unassembled WGS sequence"/>
</dbReference>
<keyword evidence="3" id="KW-1185">Reference proteome</keyword>
<dbReference type="RefSeq" id="WP_076782484.1">
    <property type="nucleotide sequence ID" value="NZ_FTPU01000009.1"/>
</dbReference>
<evidence type="ECO:0000313" key="3">
    <source>
        <dbReference type="Proteomes" id="UP000187261"/>
    </source>
</evidence>